<reference evidence="8 9" key="1">
    <citation type="submission" date="2019-03" db="EMBL/GenBank/DDBJ databases">
        <title>Freshwater and sediment microbial communities from various areas in North America, analyzing microbe dynamics in response to fracking.</title>
        <authorList>
            <person name="Lamendella R."/>
        </authorList>
    </citation>
    <scope>NUCLEOTIDE SEQUENCE [LARGE SCALE GENOMIC DNA]</scope>
    <source>
        <strain evidence="8 9">175.2</strain>
    </source>
</reference>
<keyword evidence="9" id="KW-1185">Reference proteome</keyword>
<keyword evidence="5 8" id="KW-0012">Acyltransferase</keyword>
<comment type="caution">
    <text evidence="8">The sequence shown here is derived from an EMBL/GenBank/DDBJ whole genome shotgun (WGS) entry which is preliminary data.</text>
</comment>
<keyword evidence="3 8" id="KW-0808">Transferase</keyword>
<evidence type="ECO:0000256" key="2">
    <source>
        <dbReference type="ARBA" id="ARBA00022516"/>
    </source>
</evidence>
<keyword evidence="6" id="KW-0812">Transmembrane</keyword>
<keyword evidence="6" id="KW-1133">Transmembrane helix</keyword>
<dbReference type="RefSeq" id="WP_132308426.1">
    <property type="nucleotide sequence ID" value="NZ_SMAR01000003.1"/>
</dbReference>
<dbReference type="SUPFAM" id="SSF69593">
    <property type="entry name" value="Glycerol-3-phosphate (1)-acyltransferase"/>
    <property type="match status" value="1"/>
</dbReference>
<keyword evidence="4" id="KW-0443">Lipid metabolism</keyword>
<dbReference type="PANTHER" id="PTHR10434:SF64">
    <property type="entry name" value="1-ACYL-SN-GLYCEROL-3-PHOSPHATE ACYLTRANSFERASE-RELATED"/>
    <property type="match status" value="1"/>
</dbReference>
<evidence type="ECO:0000256" key="1">
    <source>
        <dbReference type="ARBA" id="ARBA00005189"/>
    </source>
</evidence>
<evidence type="ECO:0000256" key="5">
    <source>
        <dbReference type="ARBA" id="ARBA00023315"/>
    </source>
</evidence>
<evidence type="ECO:0000313" key="8">
    <source>
        <dbReference type="EMBL" id="TCT43042.1"/>
    </source>
</evidence>
<dbReference type="Proteomes" id="UP000295097">
    <property type="component" value="Unassembled WGS sequence"/>
</dbReference>
<gene>
    <name evidence="8" type="ORF">EDC90_100349</name>
</gene>
<evidence type="ECO:0000256" key="3">
    <source>
        <dbReference type="ARBA" id="ARBA00022679"/>
    </source>
</evidence>
<evidence type="ECO:0000259" key="7">
    <source>
        <dbReference type="SMART" id="SM00563"/>
    </source>
</evidence>
<feature type="transmembrane region" description="Helical" evidence="6">
    <location>
        <begin position="6"/>
        <end position="29"/>
    </location>
</feature>
<name>A0A4V2V4T7_9HYPH</name>
<evidence type="ECO:0000256" key="6">
    <source>
        <dbReference type="SAM" id="Phobius"/>
    </source>
</evidence>
<dbReference type="PANTHER" id="PTHR10434">
    <property type="entry name" value="1-ACYL-SN-GLYCEROL-3-PHOSPHATE ACYLTRANSFERASE"/>
    <property type="match status" value="1"/>
</dbReference>
<dbReference type="AlphaFoldDB" id="A0A4V2V4T7"/>
<keyword evidence="6" id="KW-0472">Membrane</keyword>
<evidence type="ECO:0000256" key="4">
    <source>
        <dbReference type="ARBA" id="ARBA00023098"/>
    </source>
</evidence>
<feature type="domain" description="Phospholipid/glycerol acyltransferase" evidence="7">
    <location>
        <begin position="66"/>
        <end position="185"/>
    </location>
</feature>
<comment type="pathway">
    <text evidence="1">Lipid metabolism.</text>
</comment>
<keyword evidence="2" id="KW-0444">Lipid biosynthesis</keyword>
<dbReference type="GO" id="GO:0006654">
    <property type="term" value="P:phosphatidic acid biosynthetic process"/>
    <property type="evidence" value="ECO:0007669"/>
    <property type="project" value="TreeGrafter"/>
</dbReference>
<evidence type="ECO:0000313" key="9">
    <source>
        <dbReference type="Proteomes" id="UP000295097"/>
    </source>
</evidence>
<dbReference type="OrthoDB" id="9806880at2"/>
<sequence>MIYLRYAFVAIVLLITTLILAPLQMLCLWRRWTLARKLPRYWHIVACFVLGIRVHMRGRIEPRRPLMLSANHTSWLDIIVLGRVADVAFIAKSEVKSWPVFGLFARLQNSVFIERGDRRGTGKQIGTIAARLTGGEIIILFPEGTTSDGNRLWPLKYSLFGAASSAVSEVPEGKVYVQPVAVAYTGIQGMPMGRFQRPIVAWPGDVEMLPSLAAVIRARALDVDVCFGESVVFDATTKRKVAAIEIEDRMRRLLAERLRGRPGLPD</sequence>
<dbReference type="Pfam" id="PF01553">
    <property type="entry name" value="Acyltransferase"/>
    <property type="match status" value="1"/>
</dbReference>
<dbReference type="CDD" id="cd07989">
    <property type="entry name" value="LPLAT_AGPAT-like"/>
    <property type="match status" value="1"/>
</dbReference>
<accession>A0A4V2V4T7</accession>
<dbReference type="EMBL" id="SMAR01000003">
    <property type="protein sequence ID" value="TCT43042.1"/>
    <property type="molecule type" value="Genomic_DNA"/>
</dbReference>
<protein>
    <submittedName>
        <fullName evidence="8">Lyso-ornithine lipid acyltransferase</fullName>
    </submittedName>
</protein>
<organism evidence="8 9">
    <name type="scientific">Martelella mediterranea</name>
    <dbReference type="NCBI Taxonomy" id="293089"/>
    <lineage>
        <taxon>Bacteria</taxon>
        <taxon>Pseudomonadati</taxon>
        <taxon>Pseudomonadota</taxon>
        <taxon>Alphaproteobacteria</taxon>
        <taxon>Hyphomicrobiales</taxon>
        <taxon>Aurantimonadaceae</taxon>
        <taxon>Martelella</taxon>
    </lineage>
</organism>
<proteinExistence type="predicted"/>
<dbReference type="SMART" id="SM00563">
    <property type="entry name" value="PlsC"/>
    <property type="match status" value="1"/>
</dbReference>
<dbReference type="GO" id="GO:0003841">
    <property type="term" value="F:1-acylglycerol-3-phosphate O-acyltransferase activity"/>
    <property type="evidence" value="ECO:0007669"/>
    <property type="project" value="TreeGrafter"/>
</dbReference>
<dbReference type="InterPro" id="IPR002123">
    <property type="entry name" value="Plipid/glycerol_acylTrfase"/>
</dbReference>